<name>A0A8R7QC22_TRIUA</name>
<keyword evidence="2" id="KW-1185">Reference proteome</keyword>
<protein>
    <submittedName>
        <fullName evidence="1">Uncharacterized protein</fullName>
    </submittedName>
</protein>
<dbReference type="Gramene" id="TuG1812G0500000807.01.T01">
    <property type="protein sequence ID" value="TuG1812G0500000807.01.T01.cds283106"/>
    <property type="gene ID" value="TuG1812G0500000807.01"/>
</dbReference>
<organism evidence="1 2">
    <name type="scientific">Triticum urartu</name>
    <name type="common">Red wild einkorn</name>
    <name type="synonym">Crithodium urartu</name>
    <dbReference type="NCBI Taxonomy" id="4572"/>
    <lineage>
        <taxon>Eukaryota</taxon>
        <taxon>Viridiplantae</taxon>
        <taxon>Streptophyta</taxon>
        <taxon>Embryophyta</taxon>
        <taxon>Tracheophyta</taxon>
        <taxon>Spermatophyta</taxon>
        <taxon>Magnoliopsida</taxon>
        <taxon>Liliopsida</taxon>
        <taxon>Poales</taxon>
        <taxon>Poaceae</taxon>
        <taxon>BOP clade</taxon>
        <taxon>Pooideae</taxon>
        <taxon>Triticodae</taxon>
        <taxon>Triticeae</taxon>
        <taxon>Triticinae</taxon>
        <taxon>Triticum</taxon>
    </lineage>
</organism>
<dbReference type="AlphaFoldDB" id="A0A8R7QC22"/>
<evidence type="ECO:0000313" key="2">
    <source>
        <dbReference type="Proteomes" id="UP000015106"/>
    </source>
</evidence>
<dbReference type="EnsemblPlants" id="TuG1812G0500000807.01.T01">
    <property type="protein sequence ID" value="TuG1812G0500000807.01.T01.cds283106"/>
    <property type="gene ID" value="TuG1812G0500000807.01"/>
</dbReference>
<evidence type="ECO:0000313" key="1">
    <source>
        <dbReference type="EnsemblPlants" id="TuG1812G0500000807.01.T01.cds283106"/>
    </source>
</evidence>
<accession>A0A8R7QC22</accession>
<reference evidence="1" key="3">
    <citation type="submission" date="2022-06" db="UniProtKB">
        <authorList>
            <consortium name="EnsemblPlants"/>
        </authorList>
    </citation>
    <scope>IDENTIFICATION</scope>
</reference>
<dbReference type="Proteomes" id="UP000015106">
    <property type="component" value="Chromosome 5"/>
</dbReference>
<reference evidence="2" key="1">
    <citation type="journal article" date="2013" name="Nature">
        <title>Draft genome of the wheat A-genome progenitor Triticum urartu.</title>
        <authorList>
            <person name="Ling H.Q."/>
            <person name="Zhao S."/>
            <person name="Liu D."/>
            <person name="Wang J."/>
            <person name="Sun H."/>
            <person name="Zhang C."/>
            <person name="Fan H."/>
            <person name="Li D."/>
            <person name="Dong L."/>
            <person name="Tao Y."/>
            <person name="Gao C."/>
            <person name="Wu H."/>
            <person name="Li Y."/>
            <person name="Cui Y."/>
            <person name="Guo X."/>
            <person name="Zheng S."/>
            <person name="Wang B."/>
            <person name="Yu K."/>
            <person name="Liang Q."/>
            <person name="Yang W."/>
            <person name="Lou X."/>
            <person name="Chen J."/>
            <person name="Feng M."/>
            <person name="Jian J."/>
            <person name="Zhang X."/>
            <person name="Luo G."/>
            <person name="Jiang Y."/>
            <person name="Liu J."/>
            <person name="Wang Z."/>
            <person name="Sha Y."/>
            <person name="Zhang B."/>
            <person name="Wu H."/>
            <person name="Tang D."/>
            <person name="Shen Q."/>
            <person name="Xue P."/>
            <person name="Zou S."/>
            <person name="Wang X."/>
            <person name="Liu X."/>
            <person name="Wang F."/>
            <person name="Yang Y."/>
            <person name="An X."/>
            <person name="Dong Z."/>
            <person name="Zhang K."/>
            <person name="Zhang X."/>
            <person name="Luo M.C."/>
            <person name="Dvorak J."/>
            <person name="Tong Y."/>
            <person name="Wang J."/>
            <person name="Yang H."/>
            <person name="Li Z."/>
            <person name="Wang D."/>
            <person name="Zhang A."/>
            <person name="Wang J."/>
        </authorList>
    </citation>
    <scope>NUCLEOTIDE SEQUENCE</scope>
    <source>
        <strain evidence="2">cv. G1812</strain>
    </source>
</reference>
<sequence length="58" mass="7078">MAASLLDDTLEPMDNEYDRGLLWFTPFLRRRKGYSSHRNKEFYNYPIWVHDLVPNQFL</sequence>
<reference evidence="1" key="2">
    <citation type="submission" date="2018-03" db="EMBL/GenBank/DDBJ databases">
        <title>The Triticum urartu genome reveals the dynamic nature of wheat genome evolution.</title>
        <authorList>
            <person name="Ling H."/>
            <person name="Ma B."/>
            <person name="Shi X."/>
            <person name="Liu H."/>
            <person name="Dong L."/>
            <person name="Sun H."/>
            <person name="Cao Y."/>
            <person name="Gao Q."/>
            <person name="Zheng S."/>
            <person name="Li Y."/>
            <person name="Yu Y."/>
            <person name="Du H."/>
            <person name="Qi M."/>
            <person name="Li Y."/>
            <person name="Yu H."/>
            <person name="Cui Y."/>
            <person name="Wang N."/>
            <person name="Chen C."/>
            <person name="Wu H."/>
            <person name="Zhao Y."/>
            <person name="Zhang J."/>
            <person name="Li Y."/>
            <person name="Zhou W."/>
            <person name="Zhang B."/>
            <person name="Hu W."/>
            <person name="Eijk M."/>
            <person name="Tang J."/>
            <person name="Witsenboer H."/>
            <person name="Zhao S."/>
            <person name="Li Z."/>
            <person name="Zhang A."/>
            <person name="Wang D."/>
            <person name="Liang C."/>
        </authorList>
    </citation>
    <scope>NUCLEOTIDE SEQUENCE [LARGE SCALE GENOMIC DNA]</scope>
    <source>
        <strain evidence="1">cv. G1812</strain>
    </source>
</reference>
<proteinExistence type="predicted"/>